<proteinExistence type="predicted"/>
<organism evidence="2 3">
    <name type="scientific">Suillus subaureus</name>
    <dbReference type="NCBI Taxonomy" id="48587"/>
    <lineage>
        <taxon>Eukaryota</taxon>
        <taxon>Fungi</taxon>
        <taxon>Dikarya</taxon>
        <taxon>Basidiomycota</taxon>
        <taxon>Agaricomycotina</taxon>
        <taxon>Agaricomycetes</taxon>
        <taxon>Agaricomycetidae</taxon>
        <taxon>Boletales</taxon>
        <taxon>Suillineae</taxon>
        <taxon>Suillaceae</taxon>
        <taxon>Suillus</taxon>
    </lineage>
</organism>
<feature type="compositionally biased region" description="Polar residues" evidence="1">
    <location>
        <begin position="82"/>
        <end position="99"/>
    </location>
</feature>
<dbReference type="OrthoDB" id="2690956at2759"/>
<evidence type="ECO:0000256" key="1">
    <source>
        <dbReference type="SAM" id="MobiDB-lite"/>
    </source>
</evidence>
<keyword evidence="3" id="KW-1185">Reference proteome</keyword>
<evidence type="ECO:0000313" key="3">
    <source>
        <dbReference type="Proteomes" id="UP000807769"/>
    </source>
</evidence>
<dbReference type="RefSeq" id="XP_041185941.1">
    <property type="nucleotide sequence ID" value="XM_041333735.1"/>
</dbReference>
<feature type="compositionally biased region" description="Polar residues" evidence="1">
    <location>
        <begin position="7"/>
        <end position="21"/>
    </location>
</feature>
<feature type="compositionally biased region" description="Polar residues" evidence="1">
    <location>
        <begin position="106"/>
        <end position="119"/>
    </location>
</feature>
<comment type="caution">
    <text evidence="2">The sequence shown here is derived from an EMBL/GenBank/DDBJ whole genome shotgun (WGS) entry which is preliminary data.</text>
</comment>
<dbReference type="AlphaFoldDB" id="A0A9P7DQM6"/>
<dbReference type="GeneID" id="64627752"/>
<feature type="compositionally biased region" description="Acidic residues" evidence="1">
    <location>
        <begin position="124"/>
        <end position="133"/>
    </location>
</feature>
<feature type="region of interest" description="Disordered" evidence="1">
    <location>
        <begin position="63"/>
        <end position="142"/>
    </location>
</feature>
<gene>
    <name evidence="2" type="ORF">BJ212DRAFT_1305229</name>
</gene>
<dbReference type="Proteomes" id="UP000807769">
    <property type="component" value="Unassembled WGS sequence"/>
</dbReference>
<sequence length="142" mass="15178">MGRGNPPGSQSLQTKLSQISKFNFEKPTISPSTTMFSKRVTKLTEKAAQALAEGGQKLKWKISASSQELSQGKKQKKKPSALKNNPSTSEESVATNPTSHTEEDNTSSNAIIVDSSSNTSTEADISDAEASDDELSKSFIPV</sequence>
<name>A0A9P7DQM6_9AGAM</name>
<evidence type="ECO:0000313" key="2">
    <source>
        <dbReference type="EMBL" id="KAG1800647.1"/>
    </source>
</evidence>
<dbReference type="EMBL" id="JABBWG010000109">
    <property type="protein sequence ID" value="KAG1800647.1"/>
    <property type="molecule type" value="Genomic_DNA"/>
</dbReference>
<feature type="compositionally biased region" description="Polar residues" evidence="1">
    <location>
        <begin position="63"/>
        <end position="72"/>
    </location>
</feature>
<accession>A0A9P7DQM6</accession>
<feature type="region of interest" description="Disordered" evidence="1">
    <location>
        <begin position="1"/>
        <end position="35"/>
    </location>
</feature>
<protein>
    <submittedName>
        <fullName evidence="2">Uncharacterized protein</fullName>
    </submittedName>
</protein>
<reference evidence="2" key="1">
    <citation type="journal article" date="2020" name="New Phytol.">
        <title>Comparative genomics reveals dynamic genome evolution in host specialist ectomycorrhizal fungi.</title>
        <authorList>
            <person name="Lofgren L.A."/>
            <person name="Nguyen N.H."/>
            <person name="Vilgalys R."/>
            <person name="Ruytinx J."/>
            <person name="Liao H.L."/>
            <person name="Branco S."/>
            <person name="Kuo A."/>
            <person name="LaButti K."/>
            <person name="Lipzen A."/>
            <person name="Andreopoulos W."/>
            <person name="Pangilinan J."/>
            <person name="Riley R."/>
            <person name="Hundley H."/>
            <person name="Na H."/>
            <person name="Barry K."/>
            <person name="Grigoriev I.V."/>
            <person name="Stajich J.E."/>
            <person name="Kennedy P.G."/>
        </authorList>
    </citation>
    <scope>NUCLEOTIDE SEQUENCE</scope>
    <source>
        <strain evidence="2">MN1</strain>
    </source>
</reference>